<dbReference type="InterPro" id="IPR041492">
    <property type="entry name" value="HAD_2"/>
</dbReference>
<keyword evidence="2" id="KW-0479">Metal-binding</keyword>
<comment type="cofactor">
    <cofactor evidence="1">
        <name>Mg(2+)</name>
        <dbReference type="ChEBI" id="CHEBI:18420"/>
    </cofactor>
</comment>
<evidence type="ECO:0000256" key="2">
    <source>
        <dbReference type="ARBA" id="ARBA00022723"/>
    </source>
</evidence>
<gene>
    <name evidence="5" type="ORF">ACFSX3_05620</name>
</gene>
<dbReference type="Gene3D" id="3.40.50.1000">
    <property type="entry name" value="HAD superfamily/HAD-like"/>
    <property type="match status" value="1"/>
</dbReference>
<evidence type="ECO:0000313" key="6">
    <source>
        <dbReference type="Proteomes" id="UP001597448"/>
    </source>
</evidence>
<dbReference type="EC" id="3.1.3.-" evidence="5"/>
<dbReference type="InterPro" id="IPR036412">
    <property type="entry name" value="HAD-like_sf"/>
</dbReference>
<comment type="caution">
    <text evidence="5">The sequence shown here is derived from an EMBL/GenBank/DDBJ whole genome shotgun (WGS) entry which is preliminary data.</text>
</comment>
<dbReference type="EMBL" id="JBHUKY010000014">
    <property type="protein sequence ID" value="MFD2409336.1"/>
    <property type="molecule type" value="Genomic_DNA"/>
</dbReference>
<dbReference type="Pfam" id="PF13419">
    <property type="entry name" value="HAD_2"/>
    <property type="match status" value="1"/>
</dbReference>
<evidence type="ECO:0000256" key="4">
    <source>
        <dbReference type="ARBA" id="ARBA00022842"/>
    </source>
</evidence>
<organism evidence="5 6">
    <name type="scientific">Paenibacillus rhizoplanae</name>
    <dbReference type="NCBI Taxonomy" id="1917181"/>
    <lineage>
        <taxon>Bacteria</taxon>
        <taxon>Bacillati</taxon>
        <taxon>Bacillota</taxon>
        <taxon>Bacilli</taxon>
        <taxon>Bacillales</taxon>
        <taxon>Paenibacillaceae</taxon>
        <taxon>Paenibacillus</taxon>
    </lineage>
</organism>
<evidence type="ECO:0000313" key="5">
    <source>
        <dbReference type="EMBL" id="MFD2409336.1"/>
    </source>
</evidence>
<evidence type="ECO:0000256" key="3">
    <source>
        <dbReference type="ARBA" id="ARBA00022801"/>
    </source>
</evidence>
<dbReference type="Proteomes" id="UP001597448">
    <property type="component" value="Unassembled WGS sequence"/>
</dbReference>
<dbReference type="GO" id="GO:0016787">
    <property type="term" value="F:hydrolase activity"/>
    <property type="evidence" value="ECO:0007669"/>
    <property type="project" value="UniProtKB-KW"/>
</dbReference>
<dbReference type="PANTHER" id="PTHR46470">
    <property type="entry name" value="N-ACYLNEURAMINATE-9-PHOSPHATASE"/>
    <property type="match status" value="1"/>
</dbReference>
<dbReference type="RefSeq" id="WP_209991430.1">
    <property type="nucleotide sequence ID" value="NZ_JBHUKY010000014.1"/>
</dbReference>
<protein>
    <submittedName>
        <fullName evidence="5">HAD family hydrolase</fullName>
        <ecNumber evidence="5">3.1.3.-</ecNumber>
    </submittedName>
</protein>
<dbReference type="PANTHER" id="PTHR46470:SF2">
    <property type="entry name" value="GLYCERALDEHYDE 3-PHOSPHATE PHOSPHATASE"/>
    <property type="match status" value="1"/>
</dbReference>
<evidence type="ECO:0000256" key="1">
    <source>
        <dbReference type="ARBA" id="ARBA00001946"/>
    </source>
</evidence>
<reference evidence="6" key="1">
    <citation type="journal article" date="2019" name="Int. J. Syst. Evol. Microbiol.">
        <title>The Global Catalogue of Microorganisms (GCM) 10K type strain sequencing project: providing services to taxonomists for standard genome sequencing and annotation.</title>
        <authorList>
            <consortium name="The Broad Institute Genomics Platform"/>
            <consortium name="The Broad Institute Genome Sequencing Center for Infectious Disease"/>
            <person name="Wu L."/>
            <person name="Ma J."/>
        </authorList>
    </citation>
    <scope>NUCLEOTIDE SEQUENCE [LARGE SCALE GENOMIC DNA]</scope>
    <source>
        <strain evidence="6">CCM 8725</strain>
    </source>
</reference>
<keyword evidence="4" id="KW-0460">Magnesium</keyword>
<dbReference type="SFLD" id="SFLDG01129">
    <property type="entry name" value="C1.5:_HAD__Beta-PGM__Phosphata"/>
    <property type="match status" value="1"/>
</dbReference>
<dbReference type="SUPFAM" id="SSF56784">
    <property type="entry name" value="HAD-like"/>
    <property type="match status" value="1"/>
</dbReference>
<accession>A0ABW5F320</accession>
<dbReference type="PRINTS" id="PR00413">
    <property type="entry name" value="HADHALOGNASE"/>
</dbReference>
<dbReference type="InterPro" id="IPR051400">
    <property type="entry name" value="HAD-like_hydrolase"/>
</dbReference>
<sequence>MTIQKPVRGIFLDLGWTIFRPATGDWRITLKALEYINPQILGSIPQEQLNTAISKANEHLKNEVYKTEDEELERYTNYYKTMAEGLPEIHLTDEQAEIIAYDRVYNDANYVFFDHTKQTLESLKEKVTIGVISDTDPSIKRVLKNAGIYEYFDNMTLSFELGENKPNPGMFSHALDAMHLPATETVFVDDYEQNLDGASALGIQSVLVLSRTNSQASTRYLNIKKLSDLLLYL</sequence>
<proteinExistence type="predicted"/>
<dbReference type="NCBIfam" id="TIGR01509">
    <property type="entry name" value="HAD-SF-IA-v3"/>
    <property type="match status" value="1"/>
</dbReference>
<dbReference type="SFLD" id="SFLDS00003">
    <property type="entry name" value="Haloacid_Dehalogenase"/>
    <property type="match status" value="1"/>
</dbReference>
<name>A0ABW5F320_9BACL</name>
<dbReference type="Gene3D" id="1.10.150.240">
    <property type="entry name" value="Putative phosphatase, domain 2"/>
    <property type="match status" value="1"/>
</dbReference>
<dbReference type="InterPro" id="IPR023214">
    <property type="entry name" value="HAD_sf"/>
</dbReference>
<dbReference type="InterPro" id="IPR006439">
    <property type="entry name" value="HAD-SF_hydro_IA"/>
</dbReference>
<dbReference type="InterPro" id="IPR023198">
    <property type="entry name" value="PGP-like_dom2"/>
</dbReference>
<dbReference type="NCBIfam" id="TIGR01549">
    <property type="entry name" value="HAD-SF-IA-v1"/>
    <property type="match status" value="1"/>
</dbReference>
<keyword evidence="6" id="KW-1185">Reference proteome</keyword>
<keyword evidence="3 5" id="KW-0378">Hydrolase</keyword>